<reference evidence="4 5" key="1">
    <citation type="submission" date="2020-10" db="EMBL/GenBank/DDBJ databases">
        <title>Plant Genome Project.</title>
        <authorList>
            <person name="Zhang R.-G."/>
        </authorList>
    </citation>
    <scope>NUCLEOTIDE SEQUENCE [LARGE SCALE GENOMIC DNA]</scope>
    <source>
        <strain evidence="4">FAFU-HL-1</strain>
        <tissue evidence="4">Leaf</tissue>
    </source>
</reference>
<organism evidence="4 5">
    <name type="scientific">Salix dunnii</name>
    <dbReference type="NCBI Taxonomy" id="1413687"/>
    <lineage>
        <taxon>Eukaryota</taxon>
        <taxon>Viridiplantae</taxon>
        <taxon>Streptophyta</taxon>
        <taxon>Embryophyta</taxon>
        <taxon>Tracheophyta</taxon>
        <taxon>Spermatophyta</taxon>
        <taxon>Magnoliopsida</taxon>
        <taxon>eudicotyledons</taxon>
        <taxon>Gunneridae</taxon>
        <taxon>Pentapetalae</taxon>
        <taxon>rosids</taxon>
        <taxon>fabids</taxon>
        <taxon>Malpighiales</taxon>
        <taxon>Salicaceae</taxon>
        <taxon>Saliceae</taxon>
        <taxon>Salix</taxon>
    </lineage>
</organism>
<protein>
    <recommendedName>
        <fullName evidence="3">Partial AB-hydrolase lipase domain-containing protein</fullName>
    </recommendedName>
</protein>
<keyword evidence="2" id="KW-0472">Membrane</keyword>
<comment type="caution">
    <text evidence="4">The sequence shown here is derived from an EMBL/GenBank/DDBJ whole genome shotgun (WGS) entry which is preliminary data.</text>
</comment>
<dbReference type="FunFam" id="3.40.50.1820:FF:000091">
    <property type="entry name" value="Gastric triacylglycerol lipase"/>
    <property type="match status" value="1"/>
</dbReference>
<feature type="region of interest" description="Disordered" evidence="1">
    <location>
        <begin position="100"/>
        <end position="127"/>
    </location>
</feature>
<dbReference type="AlphaFoldDB" id="A0A835MPA5"/>
<evidence type="ECO:0000256" key="2">
    <source>
        <dbReference type="SAM" id="Phobius"/>
    </source>
</evidence>
<evidence type="ECO:0000313" key="4">
    <source>
        <dbReference type="EMBL" id="KAF9671419.1"/>
    </source>
</evidence>
<name>A0A835MPA5_9ROSI</name>
<gene>
    <name evidence="4" type="ORF">SADUNF_Sadunf12G0045700</name>
</gene>
<dbReference type="Gene3D" id="3.40.50.1820">
    <property type="entry name" value="alpha/beta hydrolase"/>
    <property type="match status" value="1"/>
</dbReference>
<keyword evidence="2" id="KW-1133">Transmembrane helix</keyword>
<feature type="transmembrane region" description="Helical" evidence="2">
    <location>
        <begin position="553"/>
        <end position="571"/>
    </location>
</feature>
<sequence>MMQRFVDTVLAVIKEKMKALWSRSVKTVTYESLNNIARLINGVSAILLTILPAKANVLEGLQGWELRPTFRGPRLPRWMENGVSSFNKFIHELPMDSDTSSVDYSSAEEDGDGMYPPTPSSQCSRMSRSSTFSKNYGHSTGWTIFFFSWILFPLRFLLGVPIRFCRLFYIRRSTASPRGSHQNSPLHHIKKIHSLRDHVIHRTTDRRRGVIEDLHLAIEVFIEVIFDFFHKTAHFLLSPSEVLKAICRWFLSWTSRNKDIRGGVSDTSIPAATLGEDDPAPTEMKTTLHNSLNTDARTCQDVITELGYPYEAIHVITSDGYVLLLERIPRRDSRKAVYLQHGILDSSMGLVICITVICCQLASSACVMPYGRIWTVSCSSMGVTKHRSRDVQIGIDYFIYVCQFGILLSWVSNGVVGSPAFAAYDQGYDVFLGNFRGLVSREHIEKKISSQKYWRYSINEHGTEDIPAMIEKIHQVKSAELKISQPDLDEDTNDDQHYKLCAISHSLGGAAMLMYLITSRIEEKSHRLSRLILLSPAGFHHDSSLVFTAFEYMFLPLAPILACFVPAFYIPTRFFRMLLNKLARDFHNYPAVGGLVQTLMSYVVGGDSSNWVGVIGLPHYNMNDMPGVSFYVAHHLAQMKRAKKFRMYDYGSASANMDVYGSPEPLDLGEYYGLIDIPVDLVAGKKDNVIRPSMVRKHYKLMKEGGVEVSYTEFEYAHLDFTFSHHEELLAYVMSRLLLVEPAQKQLRNEKSLRLKRKGQTRF</sequence>
<evidence type="ECO:0000259" key="3">
    <source>
        <dbReference type="Pfam" id="PF04083"/>
    </source>
</evidence>
<dbReference type="Proteomes" id="UP000657918">
    <property type="component" value="Unassembled WGS sequence"/>
</dbReference>
<dbReference type="InterPro" id="IPR006693">
    <property type="entry name" value="AB_hydrolase_lipase"/>
</dbReference>
<dbReference type="OrthoDB" id="9974421at2759"/>
<keyword evidence="5" id="KW-1185">Reference proteome</keyword>
<feature type="transmembrane region" description="Helical" evidence="2">
    <location>
        <begin position="136"/>
        <end position="158"/>
    </location>
</feature>
<feature type="domain" description="Partial AB-hydrolase lipase" evidence="3">
    <location>
        <begin position="300"/>
        <end position="347"/>
    </location>
</feature>
<dbReference type="EMBL" id="JADGMS010000012">
    <property type="protein sequence ID" value="KAF9671419.1"/>
    <property type="molecule type" value="Genomic_DNA"/>
</dbReference>
<dbReference type="InterPro" id="IPR029058">
    <property type="entry name" value="AB_hydrolase_fold"/>
</dbReference>
<dbReference type="PANTHER" id="PTHR11005">
    <property type="entry name" value="LYSOSOMAL ACID LIPASE-RELATED"/>
    <property type="match status" value="1"/>
</dbReference>
<accession>A0A835MPA5</accession>
<dbReference type="SUPFAM" id="SSF53474">
    <property type="entry name" value="alpha/beta-Hydrolases"/>
    <property type="match status" value="1"/>
</dbReference>
<keyword evidence="2" id="KW-0812">Transmembrane</keyword>
<proteinExistence type="predicted"/>
<evidence type="ECO:0000313" key="5">
    <source>
        <dbReference type="Proteomes" id="UP000657918"/>
    </source>
</evidence>
<dbReference type="Pfam" id="PF04083">
    <property type="entry name" value="Abhydro_lipase"/>
    <property type="match status" value="1"/>
</dbReference>
<evidence type="ECO:0000256" key="1">
    <source>
        <dbReference type="SAM" id="MobiDB-lite"/>
    </source>
</evidence>
<dbReference type="GO" id="GO:0006629">
    <property type="term" value="P:lipid metabolic process"/>
    <property type="evidence" value="ECO:0007669"/>
    <property type="project" value="InterPro"/>
</dbReference>